<dbReference type="EMBL" id="JANAVB010032521">
    <property type="protein sequence ID" value="KAJ6810400.1"/>
    <property type="molecule type" value="Genomic_DNA"/>
</dbReference>
<organism evidence="3 4">
    <name type="scientific">Iris pallida</name>
    <name type="common">Sweet iris</name>
    <dbReference type="NCBI Taxonomy" id="29817"/>
    <lineage>
        <taxon>Eukaryota</taxon>
        <taxon>Viridiplantae</taxon>
        <taxon>Streptophyta</taxon>
        <taxon>Embryophyta</taxon>
        <taxon>Tracheophyta</taxon>
        <taxon>Spermatophyta</taxon>
        <taxon>Magnoliopsida</taxon>
        <taxon>Liliopsida</taxon>
        <taxon>Asparagales</taxon>
        <taxon>Iridaceae</taxon>
        <taxon>Iridoideae</taxon>
        <taxon>Irideae</taxon>
        <taxon>Iris</taxon>
    </lineage>
</organism>
<feature type="region of interest" description="Disordered" evidence="1">
    <location>
        <begin position="66"/>
        <end position="129"/>
    </location>
</feature>
<dbReference type="EMBL" id="JANAVB010010597">
    <property type="protein sequence ID" value="KAJ6838841.1"/>
    <property type="molecule type" value="Genomic_DNA"/>
</dbReference>
<keyword evidence="4" id="KW-1185">Reference proteome</keyword>
<reference evidence="3" key="2">
    <citation type="submission" date="2023-04" db="EMBL/GenBank/DDBJ databases">
        <authorList>
            <person name="Bruccoleri R.E."/>
            <person name="Oakeley E.J."/>
            <person name="Faust A.-M."/>
            <person name="Dessus-Babus S."/>
            <person name="Altorfer M."/>
            <person name="Burckhardt D."/>
            <person name="Oertli M."/>
            <person name="Naumann U."/>
            <person name="Petersen F."/>
            <person name="Wong J."/>
        </authorList>
    </citation>
    <scope>NUCLEOTIDE SEQUENCE</scope>
    <source>
        <strain evidence="3">GSM-AAB239-AS_SAM_17_03QT</strain>
        <tissue evidence="3">Leaf</tissue>
    </source>
</reference>
<evidence type="ECO:0000313" key="3">
    <source>
        <dbReference type="EMBL" id="KAJ6838841.1"/>
    </source>
</evidence>
<proteinExistence type="predicted"/>
<name>A0AAX6HE35_IRIPA</name>
<gene>
    <name evidence="2" type="ORF">M6B38_157370</name>
    <name evidence="3" type="ORF">M6B38_319330</name>
</gene>
<dbReference type="Proteomes" id="UP001140949">
    <property type="component" value="Unassembled WGS sequence"/>
</dbReference>
<dbReference type="AlphaFoldDB" id="A0AAX6HE35"/>
<dbReference type="PANTHER" id="PTHR34956:SF2">
    <property type="entry name" value="OS05G0397300 PROTEIN"/>
    <property type="match status" value="1"/>
</dbReference>
<comment type="caution">
    <text evidence="3">The sequence shown here is derived from an EMBL/GenBank/DDBJ whole genome shotgun (WGS) entry which is preliminary data.</text>
</comment>
<accession>A0AAX6HE35</accession>
<feature type="compositionally biased region" description="Polar residues" evidence="1">
    <location>
        <begin position="83"/>
        <end position="94"/>
    </location>
</feature>
<evidence type="ECO:0000313" key="4">
    <source>
        <dbReference type="Proteomes" id="UP001140949"/>
    </source>
</evidence>
<dbReference type="PANTHER" id="PTHR34956">
    <property type="entry name" value="OS05G0397300 PROTEIN"/>
    <property type="match status" value="1"/>
</dbReference>
<feature type="compositionally biased region" description="Polar residues" evidence="1">
    <location>
        <begin position="107"/>
        <end position="120"/>
    </location>
</feature>
<evidence type="ECO:0000256" key="1">
    <source>
        <dbReference type="SAM" id="MobiDB-lite"/>
    </source>
</evidence>
<sequence>MAIEMDDDVFFADLSKQIALLIMDDDEEFPVQSPPLHLQGYHHLPEPIIPPPYTYEMAYRRESKGTGVFIPRSSLPKRKNRSGKSTSNNNSSQRHSNKSEAAAVSRVANNSRLHSNNHYASSGALKNRA</sequence>
<reference evidence="3" key="1">
    <citation type="journal article" date="2023" name="GigaByte">
        <title>Genome assembly of the bearded iris, Iris pallida Lam.</title>
        <authorList>
            <person name="Bruccoleri R.E."/>
            <person name="Oakeley E.J."/>
            <person name="Faust A.M.E."/>
            <person name="Altorfer M."/>
            <person name="Dessus-Babus S."/>
            <person name="Burckhardt D."/>
            <person name="Oertli M."/>
            <person name="Naumann U."/>
            <person name="Petersen F."/>
            <person name="Wong J."/>
        </authorList>
    </citation>
    <scope>NUCLEOTIDE SEQUENCE</scope>
    <source>
        <strain evidence="3">GSM-AAB239-AS_SAM_17_03QT</strain>
    </source>
</reference>
<protein>
    <submittedName>
        <fullName evidence="3">Uncharacterized protein</fullName>
    </submittedName>
</protein>
<evidence type="ECO:0000313" key="2">
    <source>
        <dbReference type="EMBL" id="KAJ6810400.1"/>
    </source>
</evidence>